<comment type="similarity">
    <text evidence="3 4">Belongs to the RlpA family.</text>
</comment>
<dbReference type="Proteomes" id="UP001212097">
    <property type="component" value="Chromosome"/>
</dbReference>
<dbReference type="SUPFAM" id="SSF50685">
    <property type="entry name" value="Barwin-like endoglucanases"/>
    <property type="match status" value="1"/>
</dbReference>
<feature type="domain" description="SH3b" evidence="6">
    <location>
        <begin position="36"/>
        <end position="100"/>
    </location>
</feature>
<keyword evidence="2 3" id="KW-0961">Cell wall biogenesis/degradation</keyword>
<dbReference type="InterPro" id="IPR052354">
    <property type="entry name" value="Cell_Wall_Dynamics_Protein"/>
</dbReference>
<feature type="compositionally biased region" description="Basic and acidic residues" evidence="5">
    <location>
        <begin position="197"/>
        <end position="206"/>
    </location>
</feature>
<feature type="region of interest" description="Disordered" evidence="5">
    <location>
        <begin position="175"/>
        <end position="224"/>
    </location>
</feature>
<evidence type="ECO:0000256" key="3">
    <source>
        <dbReference type="HAMAP-Rule" id="MF_02071"/>
    </source>
</evidence>
<organism evidence="7 8">
    <name type="scientific">Cutibacterium equinum</name>
    <dbReference type="NCBI Taxonomy" id="3016342"/>
    <lineage>
        <taxon>Bacteria</taxon>
        <taxon>Bacillati</taxon>
        <taxon>Actinomycetota</taxon>
        <taxon>Actinomycetes</taxon>
        <taxon>Propionibacteriales</taxon>
        <taxon>Propionibacteriaceae</taxon>
        <taxon>Cutibacterium</taxon>
    </lineage>
</organism>
<name>A0ABY7QY08_9ACTN</name>
<dbReference type="PANTHER" id="PTHR34408:SF1">
    <property type="entry name" value="GLYCOSYL HYDROLASE FAMILY 19 DOMAIN-CONTAINING PROTEIN HI_1415"/>
    <property type="match status" value="1"/>
</dbReference>
<comment type="function">
    <text evidence="3">Lytic transglycosylase with a strong preference for naked glycan strands that lack stem peptides.</text>
</comment>
<evidence type="ECO:0000313" key="8">
    <source>
        <dbReference type="Proteomes" id="UP001212097"/>
    </source>
</evidence>
<evidence type="ECO:0000256" key="4">
    <source>
        <dbReference type="RuleBase" id="RU003495"/>
    </source>
</evidence>
<dbReference type="EC" id="4.2.2.-" evidence="3"/>
<reference evidence="7 8" key="1">
    <citation type="submission" date="2023-01" db="EMBL/GenBank/DDBJ databases">
        <authorList>
            <person name="Lee S.H."/>
            <person name="Jung H.S."/>
            <person name="Yun J.U."/>
        </authorList>
    </citation>
    <scope>NUCLEOTIDE SEQUENCE [LARGE SCALE GENOMIC DNA]</scope>
    <source>
        <strain evidence="7 8">CBA3108</strain>
    </source>
</reference>
<keyword evidence="8" id="KW-1185">Reference proteome</keyword>
<dbReference type="RefSeq" id="WP_271418111.1">
    <property type="nucleotide sequence ID" value="NZ_CP115668.1"/>
</dbReference>
<gene>
    <name evidence="3" type="primary">rlpA</name>
    <name evidence="7" type="ORF">O6R08_10865</name>
</gene>
<dbReference type="InterPro" id="IPR003646">
    <property type="entry name" value="SH3-like_bac-type"/>
</dbReference>
<feature type="domain" description="SH3b" evidence="6">
    <location>
        <begin position="310"/>
        <end position="374"/>
    </location>
</feature>
<evidence type="ECO:0000259" key="6">
    <source>
        <dbReference type="PROSITE" id="PS51781"/>
    </source>
</evidence>
<evidence type="ECO:0000256" key="5">
    <source>
        <dbReference type="SAM" id="MobiDB-lite"/>
    </source>
</evidence>
<dbReference type="HAMAP" id="MF_02071">
    <property type="entry name" value="RlpA"/>
    <property type="match status" value="1"/>
</dbReference>
<sequence>MIRTKRSVRGAAATIALTSGISVVAPAVIGAVAHAANSQTMYATTDVNVRSASSNSGTVLTVVARGQSVQVTGEKVRGWVPVAVNGTTGWIYQRFLTEENILPVHFGSDPLPDTMIATVPVNVRDDSANAGKILTVAERGQEVQVTGRPDGGWVPISVNGKSGWIYGRYLTTGKAAPAPSTPKAEVKTASSTSHDSSTSRDAKRPALDNAPIHTTTGLNMRTAPTPKAKIITSLAEGTGVEATGEVHGNWVQVRVGDRPGWVYRTHLTGKVPAAQPIKQAEPAKPAKHAEPAKTAESAKHAKHAKSTKSADKASIHTTAGLNMRTAPTPKAKIITSLAEGTGVEATGEVHGNWVEVRANGHTGWVYRTHLTGKVPAVKVDTPRREKHHSSDTSRTTTARPPVRDTDDGASDKGSGHVDGRCIASFYDEPQSTASGEQFNPNAMTAAHKTLRLGTRIRVTNVRNGRSVVVRINDRGPYVAGRCVDLSRASFAQIADISQGTTPITYTILN</sequence>
<dbReference type="CDD" id="cd22268">
    <property type="entry name" value="DPBB_RlpA-like"/>
    <property type="match status" value="1"/>
</dbReference>
<dbReference type="EMBL" id="CP115668">
    <property type="protein sequence ID" value="WCC79927.1"/>
    <property type="molecule type" value="Genomic_DNA"/>
</dbReference>
<feature type="compositionally biased region" description="Basic and acidic residues" evidence="5">
    <location>
        <begin position="287"/>
        <end position="299"/>
    </location>
</feature>
<protein>
    <recommendedName>
        <fullName evidence="3">Probable endolytic peptidoglycan transglycosylase RlpA</fullName>
        <ecNumber evidence="3">4.2.2.-</ecNumber>
    </recommendedName>
</protein>
<evidence type="ECO:0000313" key="7">
    <source>
        <dbReference type="EMBL" id="WCC79927.1"/>
    </source>
</evidence>
<accession>A0ABY7QY08</accession>
<dbReference type="Gene3D" id="2.30.30.40">
    <property type="entry name" value="SH3 Domains"/>
    <property type="match status" value="4"/>
</dbReference>
<dbReference type="Gene3D" id="2.40.40.10">
    <property type="entry name" value="RlpA-like domain"/>
    <property type="match status" value="1"/>
</dbReference>
<feature type="region of interest" description="Disordered" evidence="5">
    <location>
        <begin position="375"/>
        <end position="416"/>
    </location>
</feature>
<evidence type="ECO:0000256" key="1">
    <source>
        <dbReference type="ARBA" id="ARBA00023239"/>
    </source>
</evidence>
<dbReference type="Pfam" id="PF03330">
    <property type="entry name" value="DPBB_1"/>
    <property type="match status" value="1"/>
</dbReference>
<proteinExistence type="inferred from homology"/>
<dbReference type="NCBIfam" id="TIGR00413">
    <property type="entry name" value="rlpA"/>
    <property type="match status" value="1"/>
</dbReference>
<feature type="compositionally biased region" description="Basic and acidic residues" evidence="5">
    <location>
        <begin position="401"/>
        <end position="416"/>
    </location>
</feature>
<keyword evidence="1 3" id="KW-0456">Lyase</keyword>
<dbReference type="Pfam" id="PF08239">
    <property type="entry name" value="SH3_3"/>
    <property type="match status" value="4"/>
</dbReference>
<feature type="region of interest" description="Disordered" evidence="5">
    <location>
        <begin position="278"/>
        <end position="313"/>
    </location>
</feature>
<dbReference type="InterPro" id="IPR009009">
    <property type="entry name" value="RlpA-like_DPBB"/>
</dbReference>
<evidence type="ECO:0000256" key="2">
    <source>
        <dbReference type="ARBA" id="ARBA00023316"/>
    </source>
</evidence>
<dbReference type="PANTHER" id="PTHR34408">
    <property type="entry name" value="FAMILY PROTEIN, PUTATIVE-RELATED"/>
    <property type="match status" value="1"/>
</dbReference>
<feature type="compositionally biased region" description="Basic and acidic residues" evidence="5">
    <location>
        <begin position="380"/>
        <end position="391"/>
    </location>
</feature>
<dbReference type="InterPro" id="IPR012997">
    <property type="entry name" value="RplA"/>
</dbReference>
<dbReference type="InterPro" id="IPR036908">
    <property type="entry name" value="RlpA-like_sf"/>
</dbReference>
<dbReference type="PROSITE" id="PS51781">
    <property type="entry name" value="SH3B"/>
    <property type="match status" value="2"/>
</dbReference>
<dbReference type="SMART" id="SM00287">
    <property type="entry name" value="SH3b"/>
    <property type="match status" value="4"/>
</dbReference>
<dbReference type="InterPro" id="IPR034718">
    <property type="entry name" value="RlpA"/>
</dbReference>
<reference evidence="7 8" key="2">
    <citation type="submission" date="2023-06" db="EMBL/GenBank/DDBJ databases">
        <title>The Gram-positive Non-spore-bearing Anaerobic Bacilli of Human Feces.</title>
        <authorList>
            <person name="Eggerth A.H."/>
        </authorList>
    </citation>
    <scope>NUCLEOTIDE SEQUENCE [LARGE SCALE GENOMIC DNA]</scope>
    <source>
        <strain evidence="7 8">CBA3108</strain>
    </source>
</reference>